<evidence type="ECO:0000313" key="2">
    <source>
        <dbReference type="EMBL" id="KAK7284184.1"/>
    </source>
</evidence>
<proteinExistence type="predicted"/>
<accession>A0AAN9IQI3</accession>
<reference evidence="2 3" key="1">
    <citation type="submission" date="2024-01" db="EMBL/GenBank/DDBJ databases">
        <title>The genomes of 5 underutilized Papilionoideae crops provide insights into root nodulation and disease resistance.</title>
        <authorList>
            <person name="Yuan L."/>
        </authorList>
    </citation>
    <scope>NUCLEOTIDE SEQUENCE [LARGE SCALE GENOMIC DNA]</scope>
    <source>
        <strain evidence="2">LY-2023</strain>
        <tissue evidence="2">Leaf</tissue>
    </source>
</reference>
<gene>
    <name evidence="2" type="ORF">RJT34_18925</name>
</gene>
<protein>
    <submittedName>
        <fullName evidence="2">Uncharacterized protein</fullName>
    </submittedName>
</protein>
<keyword evidence="1" id="KW-0812">Transmembrane</keyword>
<keyword evidence="3" id="KW-1185">Reference proteome</keyword>
<keyword evidence="1" id="KW-1133">Transmembrane helix</keyword>
<dbReference type="AlphaFoldDB" id="A0AAN9IQI3"/>
<keyword evidence="1" id="KW-0472">Membrane</keyword>
<dbReference type="Proteomes" id="UP001359559">
    <property type="component" value="Unassembled WGS sequence"/>
</dbReference>
<feature type="transmembrane region" description="Helical" evidence="1">
    <location>
        <begin position="17"/>
        <end position="37"/>
    </location>
</feature>
<dbReference type="EMBL" id="JAYKXN010000005">
    <property type="protein sequence ID" value="KAK7284184.1"/>
    <property type="molecule type" value="Genomic_DNA"/>
</dbReference>
<sequence length="91" mass="10812">MKFWLKQLELFVSTNGWIWNSVISFTLTVQLIWIILWRGGPPKQLSFVTILRCFLINNSTNEAMKNQFNQLKLNSWELSLLMDDLHKQNNI</sequence>
<evidence type="ECO:0000313" key="3">
    <source>
        <dbReference type="Proteomes" id="UP001359559"/>
    </source>
</evidence>
<organism evidence="2 3">
    <name type="scientific">Clitoria ternatea</name>
    <name type="common">Butterfly pea</name>
    <dbReference type="NCBI Taxonomy" id="43366"/>
    <lineage>
        <taxon>Eukaryota</taxon>
        <taxon>Viridiplantae</taxon>
        <taxon>Streptophyta</taxon>
        <taxon>Embryophyta</taxon>
        <taxon>Tracheophyta</taxon>
        <taxon>Spermatophyta</taxon>
        <taxon>Magnoliopsida</taxon>
        <taxon>eudicotyledons</taxon>
        <taxon>Gunneridae</taxon>
        <taxon>Pentapetalae</taxon>
        <taxon>rosids</taxon>
        <taxon>fabids</taxon>
        <taxon>Fabales</taxon>
        <taxon>Fabaceae</taxon>
        <taxon>Papilionoideae</taxon>
        <taxon>50 kb inversion clade</taxon>
        <taxon>NPAAA clade</taxon>
        <taxon>indigoferoid/millettioid clade</taxon>
        <taxon>Phaseoleae</taxon>
        <taxon>Clitoria</taxon>
    </lineage>
</organism>
<evidence type="ECO:0000256" key="1">
    <source>
        <dbReference type="SAM" id="Phobius"/>
    </source>
</evidence>
<comment type="caution">
    <text evidence="2">The sequence shown here is derived from an EMBL/GenBank/DDBJ whole genome shotgun (WGS) entry which is preliminary data.</text>
</comment>
<name>A0AAN9IQI3_CLITE</name>